<dbReference type="GeneID" id="19205868"/>
<comment type="caution">
    <text evidence="1">The sequence shown here is derived from an EMBL/GenBank/DDBJ whole genome shotgun (WGS) entry which is preliminary data.</text>
</comment>
<organism evidence="1 2">
    <name type="scientific">Coniophora puteana (strain RWD-64-598)</name>
    <name type="common">Brown rot fungus</name>
    <dbReference type="NCBI Taxonomy" id="741705"/>
    <lineage>
        <taxon>Eukaryota</taxon>
        <taxon>Fungi</taxon>
        <taxon>Dikarya</taxon>
        <taxon>Basidiomycota</taxon>
        <taxon>Agaricomycotina</taxon>
        <taxon>Agaricomycetes</taxon>
        <taxon>Agaricomycetidae</taxon>
        <taxon>Boletales</taxon>
        <taxon>Coniophorineae</taxon>
        <taxon>Coniophoraceae</taxon>
        <taxon>Coniophora</taxon>
    </lineage>
</organism>
<dbReference type="EMBL" id="JH711583">
    <property type="protein sequence ID" value="EIW77761.1"/>
    <property type="molecule type" value="Genomic_DNA"/>
</dbReference>
<dbReference type="Proteomes" id="UP000053558">
    <property type="component" value="Unassembled WGS sequence"/>
</dbReference>
<proteinExistence type="predicted"/>
<accession>A0A5M3MGM4</accession>
<name>A0A5M3MGM4_CONPW</name>
<dbReference type="OrthoDB" id="2786194at2759"/>
<feature type="non-terminal residue" evidence="1">
    <location>
        <position position="613"/>
    </location>
</feature>
<gene>
    <name evidence="1" type="ORF">CONPUDRAFT_167828</name>
</gene>
<dbReference type="AlphaFoldDB" id="A0A5M3MGM4"/>
<reference evidence="2" key="1">
    <citation type="journal article" date="2012" name="Science">
        <title>The Paleozoic origin of enzymatic lignin decomposition reconstructed from 31 fungal genomes.</title>
        <authorList>
            <person name="Floudas D."/>
            <person name="Binder M."/>
            <person name="Riley R."/>
            <person name="Barry K."/>
            <person name="Blanchette R.A."/>
            <person name="Henrissat B."/>
            <person name="Martinez A.T."/>
            <person name="Otillar R."/>
            <person name="Spatafora J.W."/>
            <person name="Yadav J.S."/>
            <person name="Aerts A."/>
            <person name="Benoit I."/>
            <person name="Boyd A."/>
            <person name="Carlson A."/>
            <person name="Copeland A."/>
            <person name="Coutinho P.M."/>
            <person name="de Vries R.P."/>
            <person name="Ferreira P."/>
            <person name="Findley K."/>
            <person name="Foster B."/>
            <person name="Gaskell J."/>
            <person name="Glotzer D."/>
            <person name="Gorecki P."/>
            <person name="Heitman J."/>
            <person name="Hesse C."/>
            <person name="Hori C."/>
            <person name="Igarashi K."/>
            <person name="Jurgens J.A."/>
            <person name="Kallen N."/>
            <person name="Kersten P."/>
            <person name="Kohler A."/>
            <person name="Kuees U."/>
            <person name="Kumar T.K.A."/>
            <person name="Kuo A."/>
            <person name="LaButti K."/>
            <person name="Larrondo L.F."/>
            <person name="Lindquist E."/>
            <person name="Ling A."/>
            <person name="Lombard V."/>
            <person name="Lucas S."/>
            <person name="Lundell T."/>
            <person name="Martin R."/>
            <person name="McLaughlin D.J."/>
            <person name="Morgenstern I."/>
            <person name="Morin E."/>
            <person name="Murat C."/>
            <person name="Nagy L.G."/>
            <person name="Nolan M."/>
            <person name="Ohm R.A."/>
            <person name="Patyshakuliyeva A."/>
            <person name="Rokas A."/>
            <person name="Ruiz-Duenas F.J."/>
            <person name="Sabat G."/>
            <person name="Salamov A."/>
            <person name="Samejima M."/>
            <person name="Schmutz J."/>
            <person name="Slot J.C."/>
            <person name="St John F."/>
            <person name="Stenlid J."/>
            <person name="Sun H."/>
            <person name="Sun S."/>
            <person name="Syed K."/>
            <person name="Tsang A."/>
            <person name="Wiebenga A."/>
            <person name="Young D."/>
            <person name="Pisabarro A."/>
            <person name="Eastwood D.C."/>
            <person name="Martin F."/>
            <person name="Cullen D."/>
            <person name="Grigoriev I.V."/>
            <person name="Hibbett D.S."/>
        </authorList>
    </citation>
    <scope>NUCLEOTIDE SEQUENCE [LARGE SCALE GENOMIC DNA]</scope>
    <source>
        <strain evidence="2">RWD-64-598 SS2</strain>
    </source>
</reference>
<sequence length="613" mass="68675">MKSVWRLDLKRSVTWLRLVESRFLLVASSDTLCSNLEIYDLAALGTNGLVPLTGCYLPGPVTSGEAEIRDGRLLPTLQVLALCELDGRQFFGEVRSLAGYTDVMLLHDDLVICGTKENVAIPHLIFWKTGTFYALEEVPDEKGTRFKACIWDSLLVTVGTVNVKLYSLPSSEIPPHMIQILPLSTLMCGEVEEVSFFKDIQPVNLPSLCSDRMVTPSELSWIKPFYPTEDYPGELEKAGVWKCTLRRSLDSDASGCYSISDPDKVTASCAMSLTAGSSGSQVLWVDDSYCFEISLFKHSKSPYIERVEVQPSDDLPTLAALPQLAFDDTSGIIAVGNLAGEITVIDLVGSPLAYLFECDTMPLIPLSEVQRLASTTRLPFDVIPSKWNRPIDMNAFDYEQRLLPERILDLSSSQIPRFSERWRDRESLCVRSHFCEDIPFKDDLAFKLSHSYEFLGRVQLILDGFTSHTLLSKGGLYFVYTGPWEEEFIVFRGGTTLSEILNCILDSPDAGLRFPGLHHETTVLRSFSAEEKAGCMQAATRAERCKSGKNRFHDMRARGGHPPMWLTNGDWLVASGLEEPMHYEEHMRWETLYHAVPKCETPCSCPSQARDEP</sequence>
<evidence type="ECO:0000313" key="1">
    <source>
        <dbReference type="EMBL" id="EIW77761.1"/>
    </source>
</evidence>
<dbReference type="KEGG" id="cput:CONPUDRAFT_167828"/>
<protein>
    <submittedName>
        <fullName evidence="1">Uncharacterized protein</fullName>
    </submittedName>
</protein>
<evidence type="ECO:0000313" key="2">
    <source>
        <dbReference type="Proteomes" id="UP000053558"/>
    </source>
</evidence>
<keyword evidence="2" id="KW-1185">Reference proteome</keyword>
<dbReference type="RefSeq" id="XP_007772115.1">
    <property type="nucleotide sequence ID" value="XM_007773925.1"/>
</dbReference>